<comment type="caution">
    <text evidence="1">The sequence shown here is derived from an EMBL/GenBank/DDBJ whole genome shotgun (WGS) entry which is preliminary data.</text>
</comment>
<protein>
    <submittedName>
        <fullName evidence="1">Uncharacterized protein</fullName>
    </submittedName>
</protein>
<sequence>MPFYIQTPPLTPSMVNPIIRNILDTEEEEEEEEDETEEEIVVDGPAFRPMLLERMSKVNSDSNLMKSAAANSTRLAISGDSRSDADCAELLAEYVDVCVAVDAELFVEVAY</sequence>
<proteinExistence type="predicted"/>
<dbReference type="AlphaFoldDB" id="A0A9P1IUM3"/>
<dbReference type="EMBL" id="CANHGI010000004">
    <property type="protein sequence ID" value="CAI5449683.1"/>
    <property type="molecule type" value="Genomic_DNA"/>
</dbReference>
<gene>
    <name evidence="1" type="ORF">CAMP_LOCUS12320</name>
</gene>
<dbReference type="Proteomes" id="UP001152747">
    <property type="component" value="Unassembled WGS sequence"/>
</dbReference>
<keyword evidence="2" id="KW-1185">Reference proteome</keyword>
<accession>A0A9P1IUM3</accession>
<evidence type="ECO:0000313" key="1">
    <source>
        <dbReference type="EMBL" id="CAI5449683.1"/>
    </source>
</evidence>
<evidence type="ECO:0000313" key="2">
    <source>
        <dbReference type="Proteomes" id="UP001152747"/>
    </source>
</evidence>
<organism evidence="1 2">
    <name type="scientific">Caenorhabditis angaria</name>
    <dbReference type="NCBI Taxonomy" id="860376"/>
    <lineage>
        <taxon>Eukaryota</taxon>
        <taxon>Metazoa</taxon>
        <taxon>Ecdysozoa</taxon>
        <taxon>Nematoda</taxon>
        <taxon>Chromadorea</taxon>
        <taxon>Rhabditida</taxon>
        <taxon>Rhabditina</taxon>
        <taxon>Rhabditomorpha</taxon>
        <taxon>Rhabditoidea</taxon>
        <taxon>Rhabditidae</taxon>
        <taxon>Peloderinae</taxon>
        <taxon>Caenorhabditis</taxon>
    </lineage>
</organism>
<name>A0A9P1IUM3_9PELO</name>
<reference evidence="1" key="1">
    <citation type="submission" date="2022-11" db="EMBL/GenBank/DDBJ databases">
        <authorList>
            <person name="Kikuchi T."/>
        </authorList>
    </citation>
    <scope>NUCLEOTIDE SEQUENCE</scope>
    <source>
        <strain evidence="1">PS1010</strain>
    </source>
</reference>